<dbReference type="Gene3D" id="1.25.10.10">
    <property type="entry name" value="Leucine-rich Repeat Variant"/>
    <property type="match status" value="1"/>
</dbReference>
<dbReference type="InterPro" id="IPR016024">
    <property type="entry name" value="ARM-type_fold"/>
</dbReference>
<evidence type="ECO:0000313" key="3">
    <source>
        <dbReference type="Proteomes" id="UP001500748"/>
    </source>
</evidence>
<keyword evidence="1" id="KW-0472">Membrane</keyword>
<name>A0ABP7H9D4_9FLAO</name>
<accession>A0ABP7H9D4</accession>
<gene>
    <name evidence="2" type="ORF">GCM10022423_46390</name>
</gene>
<keyword evidence="3" id="KW-1185">Reference proteome</keyword>
<keyword evidence="1" id="KW-0812">Transmembrane</keyword>
<dbReference type="Proteomes" id="UP001500748">
    <property type="component" value="Unassembled WGS sequence"/>
</dbReference>
<protein>
    <recommendedName>
        <fullName evidence="4">HEAT repeat protein</fullName>
    </recommendedName>
</protein>
<evidence type="ECO:0000256" key="1">
    <source>
        <dbReference type="SAM" id="Phobius"/>
    </source>
</evidence>
<dbReference type="RefSeq" id="WP_345147270.1">
    <property type="nucleotide sequence ID" value="NZ_BAABDU010000011.1"/>
</dbReference>
<proteinExistence type="predicted"/>
<feature type="transmembrane region" description="Helical" evidence="1">
    <location>
        <begin position="12"/>
        <end position="31"/>
    </location>
</feature>
<dbReference type="InterPro" id="IPR011989">
    <property type="entry name" value="ARM-like"/>
</dbReference>
<evidence type="ECO:0008006" key="4">
    <source>
        <dbReference type="Google" id="ProtNLM"/>
    </source>
</evidence>
<sequence>MEKTVLNYSIKGGLLNIVWNLVFVALGFYLLSLINFEKITFKFADLALPVVAVVFIIVYGKKAVMTLFNFDKRIIFSQEGIELNKTFFEWKDIIFPRVIAKTEHTAKYNLSYKEFYLCFVYKQKTIEIKIDDYNVTENEIKELIKKYTPKFSPEPIIENTMTYNPIHNFDQIITLDHYYDLEYEDSEEAIKDVQKLAVKDLEAVKRFCENNLYTQPDKVKFVYYALSEDEDLDKWADFLSDEFSRVYQIGLDKNRVIELSSVINEILVETLDTYPAERVRETLLKGLDHKDVATRLNALEFLEYWIDDSVLKNNPSIVSKLRQKLKDPEWKMRWKTSKLLEQNKIAFESLSTLDKLKRFINP</sequence>
<dbReference type="SUPFAM" id="SSF48371">
    <property type="entry name" value="ARM repeat"/>
    <property type="match status" value="1"/>
</dbReference>
<evidence type="ECO:0000313" key="2">
    <source>
        <dbReference type="EMBL" id="GAA3784000.1"/>
    </source>
</evidence>
<reference evidence="3" key="1">
    <citation type="journal article" date="2019" name="Int. J. Syst. Evol. Microbiol.">
        <title>The Global Catalogue of Microorganisms (GCM) 10K type strain sequencing project: providing services to taxonomists for standard genome sequencing and annotation.</title>
        <authorList>
            <consortium name="The Broad Institute Genomics Platform"/>
            <consortium name="The Broad Institute Genome Sequencing Center for Infectious Disease"/>
            <person name="Wu L."/>
            <person name="Ma J."/>
        </authorList>
    </citation>
    <scope>NUCLEOTIDE SEQUENCE [LARGE SCALE GENOMIC DNA]</scope>
    <source>
        <strain evidence="3">JCM 17337</strain>
    </source>
</reference>
<feature type="transmembrane region" description="Helical" evidence="1">
    <location>
        <begin position="43"/>
        <end position="60"/>
    </location>
</feature>
<keyword evidence="1" id="KW-1133">Transmembrane helix</keyword>
<comment type="caution">
    <text evidence="2">The sequence shown here is derived from an EMBL/GenBank/DDBJ whole genome shotgun (WGS) entry which is preliminary data.</text>
</comment>
<organism evidence="2 3">
    <name type="scientific">Flavobacterium ginsengiterrae</name>
    <dbReference type="NCBI Taxonomy" id="871695"/>
    <lineage>
        <taxon>Bacteria</taxon>
        <taxon>Pseudomonadati</taxon>
        <taxon>Bacteroidota</taxon>
        <taxon>Flavobacteriia</taxon>
        <taxon>Flavobacteriales</taxon>
        <taxon>Flavobacteriaceae</taxon>
        <taxon>Flavobacterium</taxon>
    </lineage>
</organism>
<dbReference type="EMBL" id="BAABDU010000011">
    <property type="protein sequence ID" value="GAA3784000.1"/>
    <property type="molecule type" value="Genomic_DNA"/>
</dbReference>